<feature type="transmembrane region" description="Helical" evidence="8">
    <location>
        <begin position="88"/>
        <end position="108"/>
    </location>
</feature>
<protein>
    <recommendedName>
        <fullName evidence="9">Glycosyltransferase RgtA/B/C/D-like domain-containing protein</fullName>
    </recommendedName>
</protein>
<dbReference type="STRING" id="1802485.A2V97_02520"/>
<keyword evidence="2" id="KW-1003">Cell membrane</keyword>
<name>A0A1F7XKF0_9BACT</name>
<dbReference type="EMBL" id="MGFX01000003">
    <property type="protein sequence ID" value="OGM15532.1"/>
    <property type="molecule type" value="Genomic_DNA"/>
</dbReference>
<feature type="transmembrane region" description="Helical" evidence="8">
    <location>
        <begin position="265"/>
        <end position="286"/>
    </location>
</feature>
<feature type="transmembrane region" description="Helical" evidence="8">
    <location>
        <begin position="142"/>
        <end position="158"/>
    </location>
</feature>
<keyword evidence="5 8" id="KW-0812">Transmembrane</keyword>
<dbReference type="PANTHER" id="PTHR33908:SF11">
    <property type="entry name" value="MEMBRANE PROTEIN"/>
    <property type="match status" value="1"/>
</dbReference>
<dbReference type="GO" id="GO:0016763">
    <property type="term" value="F:pentosyltransferase activity"/>
    <property type="evidence" value="ECO:0007669"/>
    <property type="project" value="TreeGrafter"/>
</dbReference>
<evidence type="ECO:0000256" key="8">
    <source>
        <dbReference type="SAM" id="Phobius"/>
    </source>
</evidence>
<dbReference type="InterPro" id="IPR038731">
    <property type="entry name" value="RgtA/B/C-like"/>
</dbReference>
<feature type="transmembrane region" description="Helical" evidence="8">
    <location>
        <begin position="352"/>
        <end position="371"/>
    </location>
</feature>
<feature type="transmembrane region" description="Helical" evidence="8">
    <location>
        <begin position="63"/>
        <end position="81"/>
    </location>
</feature>
<feature type="transmembrane region" description="Helical" evidence="8">
    <location>
        <begin position="326"/>
        <end position="345"/>
    </location>
</feature>
<sequence length="511" mass="56850">MLKKYSKYILLLIFVLALLVRWWYLPKNALTFAYDQARDAFVAREILAGDLKILGPSVSGVPGFYHGVLYYYVIAPAYLLGGGNPIFAAYWMSFINALVVFVVFYLTARMFGKLLPAAIAALLFAASYEASQYATWLSNPAMGVWFVTLIYLGLYLWLKEKKIGYLSLVGLAFGLSIQSNVSLAYHAVPIGLWLWYSRKDIGKKQLLAILLPFLIAISSMLAVEARFGFKSIEGVKLLLVQQESGEVKIRLGDYLVAYVNHMGNIFAHNLFPFISALGGLMGLGILGKCILKLKNKGFVWVLEIKFLLSWILSFLIPAAISGAKVPHIGAGIGVGFIILTAFFIWEVFQKNKALGTIILIFILVANFSKVVSEGSKGQTIFAIQKDLTLAKELAAVDKTYQEAQQKPFSINTLTSPLYINTTWSYLYNWYGSNKFGYLPYWRGRDQIGSLGDNLKPVPPGIDKHFFIMEPLEGIPALFVGYAIGEEDARGKAVGRANFGEIIVESRQITHE</sequence>
<evidence type="ECO:0000313" key="11">
    <source>
        <dbReference type="Proteomes" id="UP000177382"/>
    </source>
</evidence>
<dbReference type="AlphaFoldDB" id="A0A1F7XKF0"/>
<proteinExistence type="predicted"/>
<dbReference type="InterPro" id="IPR050297">
    <property type="entry name" value="LipidA_mod_glycosyltrf_83"/>
</dbReference>
<gene>
    <name evidence="10" type="ORF">A2V97_02520</name>
</gene>
<feature type="domain" description="Glycosyltransferase RgtA/B/C/D-like" evidence="9">
    <location>
        <begin position="66"/>
        <end position="220"/>
    </location>
</feature>
<evidence type="ECO:0000256" key="1">
    <source>
        <dbReference type="ARBA" id="ARBA00004651"/>
    </source>
</evidence>
<feature type="transmembrane region" description="Helical" evidence="8">
    <location>
        <begin position="298"/>
        <end position="320"/>
    </location>
</feature>
<dbReference type="PANTHER" id="PTHR33908">
    <property type="entry name" value="MANNOSYLTRANSFERASE YKCB-RELATED"/>
    <property type="match status" value="1"/>
</dbReference>
<dbReference type="GO" id="GO:0009103">
    <property type="term" value="P:lipopolysaccharide biosynthetic process"/>
    <property type="evidence" value="ECO:0007669"/>
    <property type="project" value="UniProtKB-ARBA"/>
</dbReference>
<evidence type="ECO:0000256" key="7">
    <source>
        <dbReference type="ARBA" id="ARBA00023136"/>
    </source>
</evidence>
<keyword evidence="3" id="KW-0328">Glycosyltransferase</keyword>
<evidence type="ECO:0000259" key="9">
    <source>
        <dbReference type="Pfam" id="PF13231"/>
    </source>
</evidence>
<keyword evidence="6 8" id="KW-1133">Transmembrane helix</keyword>
<keyword evidence="4" id="KW-0808">Transferase</keyword>
<dbReference type="Pfam" id="PF13231">
    <property type="entry name" value="PMT_2"/>
    <property type="match status" value="1"/>
</dbReference>
<dbReference type="GO" id="GO:0005886">
    <property type="term" value="C:plasma membrane"/>
    <property type="evidence" value="ECO:0007669"/>
    <property type="project" value="UniProtKB-SubCell"/>
</dbReference>
<dbReference type="Proteomes" id="UP000177382">
    <property type="component" value="Unassembled WGS sequence"/>
</dbReference>
<feature type="transmembrane region" description="Helical" evidence="8">
    <location>
        <begin position="7"/>
        <end position="24"/>
    </location>
</feature>
<evidence type="ECO:0000256" key="4">
    <source>
        <dbReference type="ARBA" id="ARBA00022679"/>
    </source>
</evidence>
<evidence type="ECO:0000256" key="2">
    <source>
        <dbReference type="ARBA" id="ARBA00022475"/>
    </source>
</evidence>
<feature type="transmembrane region" description="Helical" evidence="8">
    <location>
        <begin position="164"/>
        <end position="194"/>
    </location>
</feature>
<feature type="transmembrane region" description="Helical" evidence="8">
    <location>
        <begin position="206"/>
        <end position="229"/>
    </location>
</feature>
<organism evidence="10 11">
    <name type="scientific">Candidatus Woesebacteria bacterium RBG_16_42_24</name>
    <dbReference type="NCBI Taxonomy" id="1802485"/>
    <lineage>
        <taxon>Bacteria</taxon>
        <taxon>Candidatus Woeseibacteriota</taxon>
    </lineage>
</organism>
<evidence type="ECO:0000256" key="3">
    <source>
        <dbReference type="ARBA" id="ARBA00022676"/>
    </source>
</evidence>
<evidence type="ECO:0000256" key="6">
    <source>
        <dbReference type="ARBA" id="ARBA00022989"/>
    </source>
</evidence>
<reference evidence="10 11" key="1">
    <citation type="journal article" date="2016" name="Nat. Commun.">
        <title>Thousands of microbial genomes shed light on interconnected biogeochemical processes in an aquifer system.</title>
        <authorList>
            <person name="Anantharaman K."/>
            <person name="Brown C.T."/>
            <person name="Hug L.A."/>
            <person name="Sharon I."/>
            <person name="Castelle C.J."/>
            <person name="Probst A.J."/>
            <person name="Thomas B.C."/>
            <person name="Singh A."/>
            <person name="Wilkins M.J."/>
            <person name="Karaoz U."/>
            <person name="Brodie E.L."/>
            <person name="Williams K.H."/>
            <person name="Hubbard S.S."/>
            <person name="Banfield J.F."/>
        </authorList>
    </citation>
    <scope>NUCLEOTIDE SEQUENCE [LARGE SCALE GENOMIC DNA]</scope>
</reference>
<evidence type="ECO:0000256" key="5">
    <source>
        <dbReference type="ARBA" id="ARBA00022692"/>
    </source>
</evidence>
<evidence type="ECO:0000313" key="10">
    <source>
        <dbReference type="EMBL" id="OGM15532.1"/>
    </source>
</evidence>
<accession>A0A1F7XKF0</accession>
<comment type="subcellular location">
    <subcellularLocation>
        <location evidence="1">Cell membrane</location>
        <topology evidence="1">Multi-pass membrane protein</topology>
    </subcellularLocation>
</comment>
<feature type="transmembrane region" description="Helical" evidence="8">
    <location>
        <begin position="114"/>
        <end position="130"/>
    </location>
</feature>
<keyword evidence="7 8" id="KW-0472">Membrane</keyword>
<comment type="caution">
    <text evidence="10">The sequence shown here is derived from an EMBL/GenBank/DDBJ whole genome shotgun (WGS) entry which is preliminary data.</text>
</comment>